<reference evidence="2 3" key="1">
    <citation type="submission" date="2022-12" db="EMBL/GenBank/DDBJ databases">
        <title>Chromosome-level genome of Tegillarca granosa.</title>
        <authorList>
            <person name="Kim J."/>
        </authorList>
    </citation>
    <scope>NUCLEOTIDE SEQUENCE [LARGE SCALE GENOMIC DNA]</scope>
    <source>
        <strain evidence="2">Teg-2019</strain>
        <tissue evidence="2">Adductor muscle</tissue>
    </source>
</reference>
<dbReference type="InterPro" id="IPR005175">
    <property type="entry name" value="PPC_dom"/>
</dbReference>
<dbReference type="CDD" id="cd11378">
    <property type="entry name" value="DUF296"/>
    <property type="match status" value="1"/>
</dbReference>
<dbReference type="Gene3D" id="3.30.1330.80">
    <property type="entry name" value="Hypothetical protein, similar to alpha- acetolactate decarboxylase, domain 2"/>
    <property type="match status" value="1"/>
</dbReference>
<feature type="domain" description="PPC" evidence="1">
    <location>
        <begin position="6"/>
        <end position="145"/>
    </location>
</feature>
<dbReference type="PANTHER" id="PTHR34988">
    <property type="entry name" value="PROTEIN, PUTATIVE-RELATED"/>
    <property type="match status" value="1"/>
</dbReference>
<organism evidence="2 3">
    <name type="scientific">Tegillarca granosa</name>
    <name type="common">Malaysian cockle</name>
    <name type="synonym">Anadara granosa</name>
    <dbReference type="NCBI Taxonomy" id="220873"/>
    <lineage>
        <taxon>Eukaryota</taxon>
        <taxon>Metazoa</taxon>
        <taxon>Spiralia</taxon>
        <taxon>Lophotrochozoa</taxon>
        <taxon>Mollusca</taxon>
        <taxon>Bivalvia</taxon>
        <taxon>Autobranchia</taxon>
        <taxon>Pteriomorphia</taxon>
        <taxon>Arcoida</taxon>
        <taxon>Arcoidea</taxon>
        <taxon>Arcidae</taxon>
        <taxon>Tegillarca</taxon>
    </lineage>
</organism>
<evidence type="ECO:0000313" key="2">
    <source>
        <dbReference type="EMBL" id="KAJ8309474.1"/>
    </source>
</evidence>
<evidence type="ECO:0000259" key="1">
    <source>
        <dbReference type="PROSITE" id="PS51742"/>
    </source>
</evidence>
<dbReference type="PROSITE" id="PS51742">
    <property type="entry name" value="PPC"/>
    <property type="match status" value="1"/>
</dbReference>
<proteinExistence type="predicted"/>
<keyword evidence="3" id="KW-1185">Reference proteome</keyword>
<comment type="caution">
    <text evidence="2">The sequence shown here is derived from an EMBL/GenBank/DDBJ whole genome shotgun (WGS) entry which is preliminary data.</text>
</comment>
<dbReference type="EMBL" id="JARBDR010000657">
    <property type="protein sequence ID" value="KAJ8309474.1"/>
    <property type="molecule type" value="Genomic_DNA"/>
</dbReference>
<protein>
    <recommendedName>
        <fullName evidence="1">PPC domain-containing protein</fullName>
    </recommendedName>
</protein>
<dbReference type="Pfam" id="PF03479">
    <property type="entry name" value="PCC"/>
    <property type="match status" value="1"/>
</dbReference>
<dbReference type="SUPFAM" id="SSF117856">
    <property type="entry name" value="AF0104/ALDC/Ptd012-like"/>
    <property type="match status" value="1"/>
</dbReference>
<gene>
    <name evidence="2" type="ORF">KUTeg_014348</name>
</gene>
<sequence>MAHSIQSKVMCFPMRLKPGQEIKEELIKFVSFNHLQAAFIMTCVGSVTKATLRMADSKSVRFYNKLKSIKSLNGPFEIVSLVGTLSQGGHLHISLSDSDGNVVGGHVIGDLIVNTTAEVMVGECCDATFTREPDSDTGYDELVVNRK</sequence>
<evidence type="ECO:0000313" key="3">
    <source>
        <dbReference type="Proteomes" id="UP001217089"/>
    </source>
</evidence>
<dbReference type="Proteomes" id="UP001217089">
    <property type="component" value="Unassembled WGS sequence"/>
</dbReference>
<name>A0ABQ9EWB6_TEGGR</name>
<accession>A0ABQ9EWB6</accession>
<dbReference type="PANTHER" id="PTHR34988:SF1">
    <property type="entry name" value="DNA-BINDING PROTEIN"/>
    <property type="match status" value="1"/>
</dbReference>